<evidence type="ECO:0000256" key="1">
    <source>
        <dbReference type="SAM" id="MobiDB-lite"/>
    </source>
</evidence>
<name>A0A226WSS2_CABSO</name>
<dbReference type="AlphaFoldDB" id="A0A226WSS2"/>
<evidence type="ECO:0000313" key="3">
    <source>
        <dbReference type="Proteomes" id="UP000214720"/>
    </source>
</evidence>
<feature type="region of interest" description="Disordered" evidence="1">
    <location>
        <begin position="1"/>
        <end position="23"/>
    </location>
</feature>
<reference evidence="3" key="1">
    <citation type="submission" date="2017-01" db="EMBL/GenBank/DDBJ databases">
        <title>Genome Analysis of Deinococcus marmoris KOPRI26562.</title>
        <authorList>
            <person name="Kim J.H."/>
            <person name="Oh H.-M."/>
        </authorList>
    </citation>
    <scope>NUCLEOTIDE SEQUENCE [LARGE SCALE GENOMIC DNA]</scope>
    <source>
        <strain evidence="3">PAMC 26633</strain>
    </source>
</reference>
<protein>
    <submittedName>
        <fullName evidence="2">Uncharacterized protein</fullName>
    </submittedName>
</protein>
<evidence type="ECO:0000313" key="2">
    <source>
        <dbReference type="EMBL" id="OXC73880.1"/>
    </source>
</evidence>
<proteinExistence type="predicted"/>
<dbReference type="Proteomes" id="UP000214720">
    <property type="component" value="Unassembled WGS sequence"/>
</dbReference>
<organism evidence="2 3">
    <name type="scientific">Caballeronia sordidicola</name>
    <name type="common">Burkholderia sordidicola</name>
    <dbReference type="NCBI Taxonomy" id="196367"/>
    <lineage>
        <taxon>Bacteria</taxon>
        <taxon>Pseudomonadati</taxon>
        <taxon>Pseudomonadota</taxon>
        <taxon>Betaproteobacteria</taxon>
        <taxon>Burkholderiales</taxon>
        <taxon>Burkholderiaceae</taxon>
        <taxon>Caballeronia</taxon>
    </lineage>
</organism>
<accession>A0A226WSS2</accession>
<dbReference type="EMBL" id="MTHB01000234">
    <property type="protein sequence ID" value="OXC73880.1"/>
    <property type="molecule type" value="Genomic_DNA"/>
</dbReference>
<gene>
    <name evidence="2" type="ORF">BSU04_33975</name>
</gene>
<comment type="caution">
    <text evidence="2">The sequence shown here is derived from an EMBL/GenBank/DDBJ whole genome shotgun (WGS) entry which is preliminary data.</text>
</comment>
<sequence>MRGECGTGRRPVQAQFASGPDKPTAAMRALMPAVMLALTRVQ</sequence>